<proteinExistence type="predicted"/>
<feature type="domain" description="RRM" evidence="1">
    <location>
        <begin position="167"/>
        <end position="191"/>
    </location>
</feature>
<dbReference type="Gene3D" id="3.40.50.150">
    <property type="entry name" value="Vaccinia Virus protein VP39"/>
    <property type="match status" value="1"/>
</dbReference>
<keyword evidence="3" id="KW-1185">Reference proteome</keyword>
<dbReference type="PANTHER" id="PTHR45180">
    <property type="entry name" value="OS01G0307686 PROTEIN"/>
    <property type="match status" value="1"/>
</dbReference>
<dbReference type="Pfam" id="PF00076">
    <property type="entry name" value="RRM_1"/>
    <property type="match status" value="1"/>
</dbReference>
<dbReference type="GO" id="GO:0003723">
    <property type="term" value="F:RNA binding"/>
    <property type="evidence" value="ECO:0007669"/>
    <property type="project" value="InterPro"/>
</dbReference>
<evidence type="ECO:0000313" key="3">
    <source>
        <dbReference type="Proteomes" id="UP000187609"/>
    </source>
</evidence>
<reference evidence="2" key="1">
    <citation type="submission" date="2016-11" db="EMBL/GenBank/DDBJ databases">
        <title>The genome of Nicotiana attenuata.</title>
        <authorList>
            <person name="Xu S."/>
            <person name="Brockmoeller T."/>
            <person name="Gaquerel E."/>
            <person name="Navarro A."/>
            <person name="Kuhl H."/>
            <person name="Gase K."/>
            <person name="Ling Z."/>
            <person name="Zhou W."/>
            <person name="Kreitzer C."/>
            <person name="Stanke M."/>
            <person name="Tang H."/>
            <person name="Lyons E."/>
            <person name="Pandey P."/>
            <person name="Pandey S.P."/>
            <person name="Timmermann B."/>
            <person name="Baldwin I.T."/>
        </authorList>
    </citation>
    <scope>NUCLEOTIDE SEQUENCE [LARGE SCALE GENOMIC DNA]</scope>
    <source>
        <strain evidence="2">UT</strain>
    </source>
</reference>
<dbReference type="SUPFAM" id="SSF54928">
    <property type="entry name" value="RNA-binding domain, RBD"/>
    <property type="match status" value="1"/>
</dbReference>
<name>A0A1J6KKP4_NICAT</name>
<dbReference type="Proteomes" id="UP000187609">
    <property type="component" value="Unassembled WGS sequence"/>
</dbReference>
<organism evidence="2 3">
    <name type="scientific">Nicotiana attenuata</name>
    <name type="common">Coyote tobacco</name>
    <dbReference type="NCBI Taxonomy" id="49451"/>
    <lineage>
        <taxon>Eukaryota</taxon>
        <taxon>Viridiplantae</taxon>
        <taxon>Streptophyta</taxon>
        <taxon>Embryophyta</taxon>
        <taxon>Tracheophyta</taxon>
        <taxon>Spermatophyta</taxon>
        <taxon>Magnoliopsida</taxon>
        <taxon>eudicotyledons</taxon>
        <taxon>Gunneridae</taxon>
        <taxon>Pentapetalae</taxon>
        <taxon>asterids</taxon>
        <taxon>lamiids</taxon>
        <taxon>Solanales</taxon>
        <taxon>Solanaceae</taxon>
        <taxon>Nicotianoideae</taxon>
        <taxon>Nicotianeae</taxon>
        <taxon>Nicotiana</taxon>
    </lineage>
</organism>
<gene>
    <name evidence="2" type="ORF">A4A49_31906</name>
</gene>
<protein>
    <recommendedName>
        <fullName evidence="1">RRM domain-containing protein</fullName>
    </recommendedName>
</protein>
<dbReference type="InterPro" id="IPR029063">
    <property type="entry name" value="SAM-dependent_MTases_sf"/>
</dbReference>
<sequence>MLLNYCFSQLAKIYKNVIATGTSPKQLQFAAKVLNVQYICTSSKMSMAEIETKIGAESSVDLVSIAQAMHWFDLPTFCQQAKWLLKKPIAAWCYTVPEVTVFLVLKNVSMVFGFIEIDYSVDTAINVCKDLQGTVLDGHALILQLCHTKKDGQLPKKIENDKRSTKLLVRNVTFEATEKDLRQLFSPFGHPLTVGILW</sequence>
<evidence type="ECO:0000313" key="2">
    <source>
        <dbReference type="EMBL" id="OIT22359.1"/>
    </source>
</evidence>
<evidence type="ECO:0000259" key="1">
    <source>
        <dbReference type="Pfam" id="PF00076"/>
    </source>
</evidence>
<dbReference type="Gramene" id="OIT22359">
    <property type="protein sequence ID" value="OIT22359"/>
    <property type="gene ID" value="A4A49_31906"/>
</dbReference>
<dbReference type="InterPro" id="IPR000504">
    <property type="entry name" value="RRM_dom"/>
</dbReference>
<comment type="caution">
    <text evidence="2">The sequence shown here is derived from an EMBL/GenBank/DDBJ whole genome shotgun (WGS) entry which is preliminary data.</text>
</comment>
<dbReference type="Gene3D" id="3.30.70.330">
    <property type="match status" value="1"/>
</dbReference>
<dbReference type="PANTHER" id="PTHR45180:SF1">
    <property type="entry name" value="OS01G0307686 PROTEIN"/>
    <property type="match status" value="1"/>
</dbReference>
<dbReference type="InterPro" id="IPR012677">
    <property type="entry name" value="Nucleotide-bd_a/b_plait_sf"/>
</dbReference>
<dbReference type="AlphaFoldDB" id="A0A1J6KKP4"/>
<dbReference type="InterPro" id="IPR035979">
    <property type="entry name" value="RBD_domain_sf"/>
</dbReference>
<accession>A0A1J6KKP4</accession>
<dbReference type="EMBL" id="MJEQ01003725">
    <property type="protein sequence ID" value="OIT22359.1"/>
    <property type="molecule type" value="Genomic_DNA"/>
</dbReference>
<dbReference type="STRING" id="49451.A0A1J6KKP4"/>